<feature type="transmembrane region" description="Helical" evidence="8">
    <location>
        <begin position="209"/>
        <end position="230"/>
    </location>
</feature>
<evidence type="ECO:0000313" key="11">
    <source>
        <dbReference type="Proteomes" id="UP000325008"/>
    </source>
</evidence>
<dbReference type="InterPro" id="IPR003689">
    <property type="entry name" value="ZIP"/>
</dbReference>
<comment type="subcellular location">
    <subcellularLocation>
        <location evidence="1 8">Membrane</location>
        <topology evidence="1 8">Multi-pass membrane protein</topology>
    </subcellularLocation>
</comment>
<keyword evidence="6 8" id="KW-0406">Ion transport</keyword>
<evidence type="ECO:0000313" key="10">
    <source>
        <dbReference type="EMBL" id="SPO43143.1"/>
    </source>
</evidence>
<dbReference type="GO" id="GO:0005886">
    <property type="term" value="C:plasma membrane"/>
    <property type="evidence" value="ECO:0007669"/>
    <property type="project" value="TreeGrafter"/>
</dbReference>
<evidence type="ECO:0000256" key="5">
    <source>
        <dbReference type="ARBA" id="ARBA00022989"/>
    </source>
</evidence>
<evidence type="ECO:0000256" key="6">
    <source>
        <dbReference type="ARBA" id="ARBA00023065"/>
    </source>
</evidence>
<evidence type="ECO:0000256" key="2">
    <source>
        <dbReference type="ARBA" id="ARBA00006939"/>
    </source>
</evidence>
<dbReference type="AlphaFoldDB" id="A0A5C3FFE3"/>
<keyword evidence="5 8" id="KW-1133">Transmembrane helix</keyword>
<feature type="transmembrane region" description="Helical" evidence="8">
    <location>
        <begin position="19"/>
        <end position="43"/>
    </location>
</feature>
<dbReference type="NCBIfam" id="TIGR00820">
    <property type="entry name" value="zip"/>
    <property type="match status" value="1"/>
</dbReference>
<dbReference type="EMBL" id="OOIQ01000001">
    <property type="protein sequence ID" value="SPO43143.1"/>
    <property type="molecule type" value="Genomic_DNA"/>
</dbReference>
<evidence type="ECO:0000256" key="7">
    <source>
        <dbReference type="ARBA" id="ARBA00023136"/>
    </source>
</evidence>
<organism evidence="10 11">
    <name type="scientific">Pseudozyma antarctica</name>
    <name type="common">Yeast</name>
    <name type="synonym">Candida antarctica</name>
    <dbReference type="NCBI Taxonomy" id="84753"/>
    <lineage>
        <taxon>Eukaryota</taxon>
        <taxon>Fungi</taxon>
        <taxon>Dikarya</taxon>
        <taxon>Basidiomycota</taxon>
        <taxon>Ustilaginomycotina</taxon>
        <taxon>Ustilaginomycetes</taxon>
        <taxon>Ustilaginales</taxon>
        <taxon>Ustilaginaceae</taxon>
        <taxon>Moesziomyces</taxon>
    </lineage>
</organism>
<feature type="compositionally biased region" description="Basic and acidic residues" evidence="9">
    <location>
        <begin position="141"/>
        <end position="156"/>
    </location>
</feature>
<feature type="region of interest" description="Disordered" evidence="9">
    <location>
        <begin position="139"/>
        <end position="181"/>
    </location>
</feature>
<dbReference type="PANTHER" id="PTHR11040:SF32">
    <property type="entry name" value="ZINC-REGULATED TRANSPORTER 1"/>
    <property type="match status" value="1"/>
</dbReference>
<sequence>MADEQPQCSGPGDNFTGSIGLRVGAIFILWVSSTVVTLFPILTRRVPRLHIHREVFDFAKYFGSGVIIATAFIHLLAPGVEELSSPCLNDHFQNYPFAFAFAMIALFAVFVVELFAYRLGSKWANKLAYNPHMGGHHHALEHHGGLDHDHAHEHHDHNHGHVAPAAKNAPSEDLEGSAADVSRSSPAAEAKSIDDASTAVALSSQASEIVGVLILEFGVIFHSVIIGITLGTTTDFTVLFIVIIFHQMFEGLGLGSRLAFLPLKMTSWIPVIGGLAYGLVTPIGLAIGLGIRNTYNGDSATANYVTGTFDSISAGILLYTGTVELLAHEFIFNERIRTASLTKLSVSIVEMMAGAGLMALLGRWA</sequence>
<evidence type="ECO:0000256" key="4">
    <source>
        <dbReference type="ARBA" id="ARBA00022692"/>
    </source>
</evidence>
<comment type="similarity">
    <text evidence="2 8">Belongs to the ZIP transporter (TC 2.A.5) family.</text>
</comment>
<feature type="transmembrane region" description="Helical" evidence="8">
    <location>
        <begin position="344"/>
        <end position="364"/>
    </location>
</feature>
<evidence type="ECO:0000256" key="3">
    <source>
        <dbReference type="ARBA" id="ARBA00022448"/>
    </source>
</evidence>
<feature type="transmembrane region" description="Helical" evidence="8">
    <location>
        <begin position="267"/>
        <end position="291"/>
    </location>
</feature>
<keyword evidence="7 8" id="KW-0472">Membrane</keyword>
<feature type="transmembrane region" description="Helical" evidence="8">
    <location>
        <begin position="311"/>
        <end position="332"/>
    </location>
</feature>
<dbReference type="Pfam" id="PF02535">
    <property type="entry name" value="Zip"/>
    <property type="match status" value="1"/>
</dbReference>
<evidence type="ECO:0000256" key="8">
    <source>
        <dbReference type="RuleBase" id="RU362088"/>
    </source>
</evidence>
<keyword evidence="4 8" id="KW-0812">Transmembrane</keyword>
<proteinExistence type="inferred from homology"/>
<comment type="caution">
    <text evidence="10">The sequence shown here is derived from an EMBL/GenBank/DDBJ whole genome shotgun (WGS) entry which is preliminary data.</text>
</comment>
<dbReference type="Proteomes" id="UP000325008">
    <property type="component" value="Unassembled WGS sequence"/>
</dbReference>
<evidence type="ECO:0000256" key="1">
    <source>
        <dbReference type="ARBA" id="ARBA00004141"/>
    </source>
</evidence>
<feature type="transmembrane region" description="Helical" evidence="8">
    <location>
        <begin position="236"/>
        <end position="255"/>
    </location>
</feature>
<protein>
    <submittedName>
        <fullName evidence="10">Probable ZRT2 - Zinc transporter II</fullName>
    </submittedName>
</protein>
<feature type="transmembrane region" description="Helical" evidence="8">
    <location>
        <begin position="55"/>
        <end position="77"/>
    </location>
</feature>
<accession>A0A5C3FFE3</accession>
<feature type="transmembrane region" description="Helical" evidence="8">
    <location>
        <begin position="97"/>
        <end position="117"/>
    </location>
</feature>
<dbReference type="OrthoDB" id="448280at2759"/>
<gene>
    <name evidence="10" type="ORF">PSANT_00827</name>
</gene>
<dbReference type="GO" id="GO:0005385">
    <property type="term" value="F:zinc ion transmembrane transporter activity"/>
    <property type="evidence" value="ECO:0007669"/>
    <property type="project" value="InterPro"/>
</dbReference>
<dbReference type="PANTHER" id="PTHR11040">
    <property type="entry name" value="ZINC/IRON TRANSPORTER"/>
    <property type="match status" value="1"/>
</dbReference>
<evidence type="ECO:0000256" key="9">
    <source>
        <dbReference type="SAM" id="MobiDB-lite"/>
    </source>
</evidence>
<dbReference type="InterPro" id="IPR004698">
    <property type="entry name" value="Zn/Fe_permease_fun/pln"/>
</dbReference>
<keyword evidence="11" id="KW-1185">Reference proteome</keyword>
<keyword evidence="3 8" id="KW-0813">Transport</keyword>
<name>A0A5C3FFE3_PSEA2</name>
<reference evidence="10" key="1">
    <citation type="submission" date="2018-03" db="EMBL/GenBank/DDBJ databases">
        <authorList>
            <person name="Guldener U."/>
        </authorList>
    </citation>
    <scope>NUCLEOTIDE SEQUENCE [LARGE SCALE GENOMIC DNA]</scope>
    <source>
        <strain evidence="10">ATCC34888</strain>
    </source>
</reference>